<proteinExistence type="predicted"/>
<name>A0A3G6ISW8_9CORY</name>
<sequence>MHLFTGTDSICVRTGSDSIVIAEPDSKKEVSVAIHDLEFLITALNTVNKLARAHRSTIAQKEFAQRNGLPALPTETVIQPFPDDAPVMQ</sequence>
<evidence type="ECO:0000313" key="2">
    <source>
        <dbReference type="Proteomes" id="UP000271426"/>
    </source>
</evidence>
<organism evidence="1 2">
    <name type="scientific">Corynebacterium pseudopelargi</name>
    <dbReference type="NCBI Taxonomy" id="2080757"/>
    <lineage>
        <taxon>Bacteria</taxon>
        <taxon>Bacillati</taxon>
        <taxon>Actinomycetota</taxon>
        <taxon>Actinomycetes</taxon>
        <taxon>Mycobacteriales</taxon>
        <taxon>Corynebacteriaceae</taxon>
        <taxon>Corynebacterium</taxon>
    </lineage>
</organism>
<reference evidence="1 2" key="1">
    <citation type="submission" date="2018-11" db="EMBL/GenBank/DDBJ databases">
        <authorList>
            <person name="Kleinhagauer T."/>
            <person name="Glaeser S.P."/>
            <person name="Spergser J."/>
            <person name="Ruckert C."/>
            <person name="Kaempfer P."/>
            <person name="Busse H.-J."/>
        </authorList>
    </citation>
    <scope>NUCLEOTIDE SEQUENCE [LARGE SCALE GENOMIC DNA]</scope>
    <source>
        <strain evidence="1 2">812CH</strain>
    </source>
</reference>
<dbReference type="KEGG" id="cpso:CPPEL_03040"/>
<dbReference type="EMBL" id="CP033898">
    <property type="protein sequence ID" value="AZA08739.1"/>
    <property type="molecule type" value="Genomic_DNA"/>
</dbReference>
<keyword evidence="2" id="KW-1185">Reference proteome</keyword>
<gene>
    <name evidence="1" type="ORF">CPPEL_03040</name>
</gene>
<dbReference type="Proteomes" id="UP000271426">
    <property type="component" value="Chromosome"/>
</dbReference>
<evidence type="ECO:0000313" key="1">
    <source>
        <dbReference type="EMBL" id="AZA08739.1"/>
    </source>
</evidence>
<protein>
    <submittedName>
        <fullName evidence="1">Uncharacterized protein</fullName>
    </submittedName>
</protein>
<dbReference type="AlphaFoldDB" id="A0A3G6ISW8"/>
<accession>A0A3G6ISW8</accession>